<feature type="region of interest" description="Disordered" evidence="1">
    <location>
        <begin position="69"/>
        <end position="109"/>
    </location>
</feature>
<evidence type="ECO:0000313" key="3">
    <source>
        <dbReference type="Proteomes" id="UP000239156"/>
    </source>
</evidence>
<dbReference type="VEuPathDB" id="FungiDB:PSTT_05963"/>
<keyword evidence="3" id="KW-1185">Reference proteome</keyword>
<reference evidence="2" key="1">
    <citation type="submission" date="2017-12" db="EMBL/GenBank/DDBJ databases">
        <title>Gene loss provides genomic basis for host adaptation in cereal stripe rust fungi.</title>
        <authorList>
            <person name="Xia C."/>
        </authorList>
    </citation>
    <scope>NUCLEOTIDE SEQUENCE [LARGE SCALE GENOMIC DNA]</scope>
    <source>
        <strain evidence="2">93-210</strain>
    </source>
</reference>
<proteinExistence type="predicted"/>
<feature type="region of interest" description="Disordered" evidence="1">
    <location>
        <begin position="1"/>
        <end position="22"/>
    </location>
</feature>
<feature type="region of interest" description="Disordered" evidence="1">
    <location>
        <begin position="470"/>
        <end position="497"/>
    </location>
</feature>
<dbReference type="Proteomes" id="UP000239156">
    <property type="component" value="Unassembled WGS sequence"/>
</dbReference>
<evidence type="ECO:0000256" key="1">
    <source>
        <dbReference type="SAM" id="MobiDB-lite"/>
    </source>
</evidence>
<organism evidence="2 3">
    <name type="scientific">Puccinia striiformis</name>
    <dbReference type="NCBI Taxonomy" id="27350"/>
    <lineage>
        <taxon>Eukaryota</taxon>
        <taxon>Fungi</taxon>
        <taxon>Dikarya</taxon>
        <taxon>Basidiomycota</taxon>
        <taxon>Pucciniomycotina</taxon>
        <taxon>Pucciniomycetes</taxon>
        <taxon>Pucciniales</taxon>
        <taxon>Pucciniaceae</taxon>
        <taxon>Puccinia</taxon>
    </lineage>
</organism>
<feature type="region of interest" description="Disordered" evidence="1">
    <location>
        <begin position="186"/>
        <end position="213"/>
    </location>
</feature>
<sequence>MLSAPWECPESSAPPVDLERSCQDSQDYLAALLGRSSPESTGKELEYAPLSHFSHDILYRLENDPSLFNIDQTSISTPDPAHTRPDPPTDDQFLRPSSPGEAGRGAVHSGETYFRRPQITPALSECPSAPPADLERSCQDSQDYLAALLGLSLPESDGREVEPPPLSPFSQEILYRLEIDPSLSEIDQTNLSTPDPALTRPDPPTDDQFLRPSSPIGFAGVGGQCGVQLEEDVTAGSTTSQSKKRSAERSMGQPQRKKLAGSIPLSFVRLKHQTEYRVEALLQSHFVNFWRKVQECEAVNCGEKVAYPDPSLKIVMTRSNRQTAVVFRILDASKVLRIQRIQPLDKQYKFLLRYLSKHCEDSLKIAAVLTRDHLATLFGWIDEKIYGSGTGPALIGMRTSSELAWQKDDNDDTQKKLITYFSQSLKERGDYVPTLADFLVEEFRAQYGIVLSNLSDDQGGIPGTTAITNWSRHSGDQFTGTTNSNPAPQDPSNLSQECTDLDPKVDIHASTITKQNQSTPKINSNQVLQHNSPVNNMQMSIPQYLQSKDVSLGSPTSPSTGIIDHHLQILKDSLSNFSRASSEFNIQGKNRRITYPGLNIGMFNYFEEPSVKVLKVLNASKGHKMQRTSALVPLYKCLLHKMYMCYNQLLKSSKIADSQHINYHRRLFKWLEVKILGPSSGLPILGKRTSTKLVWMENDKYDASQVVLINFLSGDVYKKHELADKAAKILLEMFLSQDESEFFDSS</sequence>
<feature type="region of interest" description="Disordered" evidence="1">
    <location>
        <begin position="233"/>
        <end position="258"/>
    </location>
</feature>
<accession>A0A2S4VLX9</accession>
<evidence type="ECO:0000313" key="2">
    <source>
        <dbReference type="EMBL" id="POW10552.1"/>
    </source>
</evidence>
<dbReference type="EMBL" id="PKSL01000045">
    <property type="protein sequence ID" value="POW10552.1"/>
    <property type="molecule type" value="Genomic_DNA"/>
</dbReference>
<dbReference type="VEuPathDB" id="FungiDB:PSHT_11123"/>
<name>A0A2S4VLX9_9BASI</name>
<gene>
    <name evidence="2" type="ORF">PSTT_05963</name>
</gene>
<comment type="caution">
    <text evidence="2">The sequence shown here is derived from an EMBL/GenBank/DDBJ whole genome shotgun (WGS) entry which is preliminary data.</text>
</comment>
<dbReference type="AlphaFoldDB" id="A0A2S4VLX9"/>
<protein>
    <submittedName>
        <fullName evidence="2">Uncharacterized protein</fullName>
    </submittedName>
</protein>